<dbReference type="Proteomes" id="UP000023758">
    <property type="component" value="Unassembled WGS sequence"/>
</dbReference>
<dbReference type="PANTHER" id="PTHR36091:SF2">
    <property type="entry name" value="AMINOGLYCOSIDE PHOSPHOTRANSFERASE DOMAIN-CONTAINING PROTEIN"/>
    <property type="match status" value="1"/>
</dbReference>
<dbReference type="SUPFAM" id="SSF56112">
    <property type="entry name" value="Protein kinase-like (PK-like)"/>
    <property type="match status" value="1"/>
</dbReference>
<protein>
    <recommendedName>
        <fullName evidence="1">Aminoglycoside phosphotransferase domain-containing protein</fullName>
    </recommendedName>
</protein>
<evidence type="ECO:0000313" key="2">
    <source>
        <dbReference type="EMBL" id="EZF50704.1"/>
    </source>
</evidence>
<sequence>MSESNSNFQDSRLNIDELHRFTSARWLWGELQQLEARYVKFDMRELLNVVTAALGSDSCTKILKISEGQHNKVFQLTMDDGREVIAKLPNPNAGRQHFTTASEVATMDFLRKVLHFPIPKVYAWSSSSDNSVGAEYMIMEKQPGVMLRDVWITMKGKQKASILQQVVEFERILASTKFTKIGALYYKEDLPTPERNSPLYVDGSGNDVYSPEFEIGPTNHRSFFDFGKGGLDIDRGPWSDITAYLEAIANREIACVNAGLKYPLFPEGLFYGPRQYHPTAAKKLSALNNYLKVLKYVLPENKAVHESVLWHGDLHSQNIFVDPEDPSRIIGIIDWQSVSACPLFMQVTRPAFLDYNGPTPKELGRVSLPPNFDSMSAEEQVEAKALYHSQTLHNLYLALTLRSNPTTFQALQGHSTPHQQVSVLPGLTLTDCEPCLNSLLREIKDSWPTIVGVAADGKPSIPCPLDFSAADVEQQERDVELWAQGVELMNEFIKDTGAFKHWDGRVEIADYDLSKRQLFEGINKFLDREAKNAEERAAWLRVLPFIDSD</sequence>
<feature type="domain" description="Aminoglycoside phosphotransferase" evidence="1">
    <location>
        <begin position="294"/>
        <end position="338"/>
    </location>
</feature>
<feature type="domain" description="Aminoglycoside phosphotransferase" evidence="1">
    <location>
        <begin position="62"/>
        <end position="184"/>
    </location>
</feature>
<dbReference type="AlphaFoldDB" id="A0A022VXQ3"/>
<dbReference type="Pfam" id="PF01636">
    <property type="entry name" value="APH"/>
    <property type="match status" value="2"/>
</dbReference>
<dbReference type="HOGENOM" id="CLU_019189_13_1_1"/>
<dbReference type="InterPro" id="IPR011009">
    <property type="entry name" value="Kinase-like_dom_sf"/>
</dbReference>
<name>A0A022VXQ3_TRIRU</name>
<dbReference type="EMBL" id="KK207878">
    <property type="protein sequence ID" value="EZF50704.1"/>
    <property type="molecule type" value="Genomic_DNA"/>
</dbReference>
<organism evidence="2">
    <name type="scientific">Trichophyton rubrum CBS 288.86</name>
    <dbReference type="NCBI Taxonomy" id="1215330"/>
    <lineage>
        <taxon>Eukaryota</taxon>
        <taxon>Fungi</taxon>
        <taxon>Dikarya</taxon>
        <taxon>Ascomycota</taxon>
        <taxon>Pezizomycotina</taxon>
        <taxon>Eurotiomycetes</taxon>
        <taxon>Eurotiomycetidae</taxon>
        <taxon>Onygenales</taxon>
        <taxon>Arthrodermataceae</taxon>
        <taxon>Trichophyton</taxon>
    </lineage>
</organism>
<dbReference type="OrthoDB" id="2906425at2759"/>
<dbReference type="PANTHER" id="PTHR36091">
    <property type="entry name" value="ALTERED INHERITANCE OF MITOCHONDRIA PROTEIN 9, MITOCHONDRIAL"/>
    <property type="match status" value="1"/>
</dbReference>
<dbReference type="Gene3D" id="3.30.200.20">
    <property type="entry name" value="Phosphorylase Kinase, domain 1"/>
    <property type="match status" value="1"/>
</dbReference>
<dbReference type="InterPro" id="IPR051035">
    <property type="entry name" value="Mito_inheritance_9"/>
</dbReference>
<dbReference type="CDD" id="cd05120">
    <property type="entry name" value="APH_ChoK_like"/>
    <property type="match status" value="1"/>
</dbReference>
<reference evidence="2" key="1">
    <citation type="submission" date="2014-02" db="EMBL/GenBank/DDBJ databases">
        <title>The Genome Sequence of Trichophyton rubrum (morphotype fischeri) CBS 288.86.</title>
        <authorList>
            <consortium name="The Broad Institute Genomics Platform"/>
            <person name="Cuomo C.A."/>
            <person name="White T.C."/>
            <person name="Graser Y."/>
            <person name="Martinez-Rossi N."/>
            <person name="Heitman J."/>
            <person name="Young S.K."/>
            <person name="Zeng Q."/>
            <person name="Gargeya S."/>
            <person name="Abouelleil A."/>
            <person name="Alvarado L."/>
            <person name="Chapman S.B."/>
            <person name="Gainer-Dewar J."/>
            <person name="Goldberg J."/>
            <person name="Griggs A."/>
            <person name="Gujja S."/>
            <person name="Hansen M."/>
            <person name="Howarth C."/>
            <person name="Imamovic A."/>
            <person name="Larimer J."/>
            <person name="Martinez D."/>
            <person name="Murphy C."/>
            <person name="Pearson M.D."/>
            <person name="Persinoti G."/>
            <person name="Poon T."/>
            <person name="Priest M."/>
            <person name="Roberts A.D."/>
            <person name="Saif S."/>
            <person name="Shea T.D."/>
            <person name="Sykes S.N."/>
            <person name="Wortman J."/>
            <person name="Nusbaum C."/>
            <person name="Birren B."/>
        </authorList>
    </citation>
    <scope>NUCLEOTIDE SEQUENCE [LARGE SCALE GENOMIC DNA]</scope>
    <source>
        <strain evidence="2">CBS 288.86</strain>
    </source>
</reference>
<proteinExistence type="predicted"/>
<dbReference type="InterPro" id="IPR002575">
    <property type="entry name" value="Aminoglycoside_PTrfase"/>
</dbReference>
<dbReference type="Gene3D" id="3.90.1200.10">
    <property type="match status" value="1"/>
</dbReference>
<gene>
    <name evidence="2" type="ORF">H103_05898</name>
</gene>
<dbReference type="GO" id="GO:0005739">
    <property type="term" value="C:mitochondrion"/>
    <property type="evidence" value="ECO:0007669"/>
    <property type="project" value="TreeGrafter"/>
</dbReference>
<accession>A0A022VXQ3</accession>
<evidence type="ECO:0000259" key="1">
    <source>
        <dbReference type="Pfam" id="PF01636"/>
    </source>
</evidence>